<gene>
    <name evidence="1" type="ORF">Vadar_028507</name>
</gene>
<protein>
    <submittedName>
        <fullName evidence="1">Uncharacterized protein</fullName>
    </submittedName>
</protein>
<comment type="caution">
    <text evidence="1">The sequence shown here is derived from an EMBL/GenBank/DDBJ whole genome shotgun (WGS) entry which is preliminary data.</text>
</comment>
<keyword evidence="2" id="KW-1185">Reference proteome</keyword>
<organism evidence="1 2">
    <name type="scientific">Vaccinium darrowii</name>
    <dbReference type="NCBI Taxonomy" id="229202"/>
    <lineage>
        <taxon>Eukaryota</taxon>
        <taxon>Viridiplantae</taxon>
        <taxon>Streptophyta</taxon>
        <taxon>Embryophyta</taxon>
        <taxon>Tracheophyta</taxon>
        <taxon>Spermatophyta</taxon>
        <taxon>Magnoliopsida</taxon>
        <taxon>eudicotyledons</taxon>
        <taxon>Gunneridae</taxon>
        <taxon>Pentapetalae</taxon>
        <taxon>asterids</taxon>
        <taxon>Ericales</taxon>
        <taxon>Ericaceae</taxon>
        <taxon>Vaccinioideae</taxon>
        <taxon>Vaccinieae</taxon>
        <taxon>Vaccinium</taxon>
    </lineage>
</organism>
<evidence type="ECO:0000313" key="2">
    <source>
        <dbReference type="Proteomes" id="UP000828048"/>
    </source>
</evidence>
<reference evidence="1 2" key="1">
    <citation type="journal article" date="2021" name="Hortic Res">
        <title>High-quality reference genome and annotation aids understanding of berry development for evergreen blueberry (Vaccinium darrowii).</title>
        <authorList>
            <person name="Yu J."/>
            <person name="Hulse-Kemp A.M."/>
            <person name="Babiker E."/>
            <person name="Staton M."/>
        </authorList>
    </citation>
    <scope>NUCLEOTIDE SEQUENCE [LARGE SCALE GENOMIC DNA]</scope>
    <source>
        <strain evidence="2">cv. NJ 8807/NJ 8810</strain>
        <tissue evidence="1">Young leaf</tissue>
    </source>
</reference>
<name>A0ACB7X4R7_9ERIC</name>
<sequence>MKHQSLSFLTPSLPLTIFIFFITTSSVSSVDRSYESCVPQNCGNQTIRYPFWIKDKQEPYCGYPGFEINCQNNSYPILQTPQNNYTIQEIQYKNQSIRLSNAAVWNLNHGCWPPIGNVSLEVDKFIVVTNRSEDLFLLSNCTSSLGEKLLEYRIRCGEESGNGDRRLAMFGNDKNLEYGLESCQTRLLVPVELQKGDVRDYLGVLRRGFLVEWKLAPNCNKCEDSGGRCGIDFATYQFSCFCTDRPHRVRCHPGKRKLKLILGTVIPGGVILVLSLIIVTIWWCKKRKNLSYIFSKNTSSDPSSRTDPERGCIYFGVSVFSYTELQEATNNFDASKELGDGGFGTVYHGILRDGREVAVKRLYEHNYKRMTQFMNEIEILARLRHPNLVSLYGCTSRQSKELLLVYDFIPNGTVADHLHVDISRHRHEINLANWAINRIQNHAFNELIDPSLGFESDSSIERMTQSVAEVAFRCLQLEKEMRPTMEEVLEALKEIQEYKEDKISDGEVTSKRIPPSPEADNVVLLKSSKAPPSPYSVTERWVSCPSTTSISSG</sequence>
<dbReference type="EMBL" id="CM037152">
    <property type="protein sequence ID" value="KAH7835661.1"/>
    <property type="molecule type" value="Genomic_DNA"/>
</dbReference>
<accession>A0ACB7X4R7</accession>
<evidence type="ECO:0000313" key="1">
    <source>
        <dbReference type="EMBL" id="KAH7835661.1"/>
    </source>
</evidence>
<proteinExistence type="predicted"/>
<dbReference type="Proteomes" id="UP000828048">
    <property type="component" value="Chromosome 2"/>
</dbReference>